<dbReference type="Proteomes" id="UP001454036">
    <property type="component" value="Unassembled WGS sequence"/>
</dbReference>
<name>A0AAV3RSW4_LITER</name>
<evidence type="ECO:0000313" key="2">
    <source>
        <dbReference type="Proteomes" id="UP001454036"/>
    </source>
</evidence>
<dbReference type="SUPFAM" id="SSF56219">
    <property type="entry name" value="DNase I-like"/>
    <property type="match status" value="1"/>
</dbReference>
<dbReference type="AlphaFoldDB" id="A0AAV3RSW4"/>
<keyword evidence="2" id="KW-1185">Reference proteome</keyword>
<proteinExistence type="predicted"/>
<protein>
    <submittedName>
        <fullName evidence="1">Uncharacterized protein</fullName>
    </submittedName>
</protein>
<dbReference type="InterPro" id="IPR036691">
    <property type="entry name" value="Endo/exonu/phosph_ase_sf"/>
</dbReference>
<gene>
    <name evidence="1" type="ORF">LIER_30893</name>
</gene>
<comment type="caution">
    <text evidence="1">The sequence shown here is derived from an EMBL/GenBank/DDBJ whole genome shotgun (WGS) entry which is preliminary data.</text>
</comment>
<dbReference type="PANTHER" id="PTHR33710:SF77">
    <property type="entry name" value="DNASE I-LIKE SUPERFAMILY PROTEIN"/>
    <property type="match status" value="1"/>
</dbReference>
<dbReference type="EMBL" id="BAABME010011260">
    <property type="protein sequence ID" value="GAA0183492.1"/>
    <property type="molecule type" value="Genomic_DNA"/>
</dbReference>
<accession>A0AAV3RSW4</accession>
<evidence type="ECO:0000313" key="1">
    <source>
        <dbReference type="EMBL" id="GAA0183492.1"/>
    </source>
</evidence>
<dbReference type="Gene3D" id="3.60.10.10">
    <property type="entry name" value="Endonuclease/exonuclease/phosphatase"/>
    <property type="match status" value="1"/>
</dbReference>
<sequence length="246" mass="28143">MLMLPLSASELITLKGSLILLRESGGDFNEVLDEHFFNRRLRSWGHINKFWKFVDDCDLIDINFEGYPYTWCNNFISPYSTRARLDRALGGKGWDNYFPEAKLIHLSSNYFDHLPLLLVCGGQFQDIKHKGREEDPGQQVFSGIRNSRFALLQWKREALGNVQQSNQGKQGELDALNEGVITTSTKSGDLQLRQPLSGISRFTDAPNVLMEMPFTVEDVRRSLFSMKGGKARARWYENQVFSILLG</sequence>
<dbReference type="PANTHER" id="PTHR33710">
    <property type="entry name" value="BNAC02G09200D PROTEIN"/>
    <property type="match status" value="1"/>
</dbReference>
<organism evidence="1 2">
    <name type="scientific">Lithospermum erythrorhizon</name>
    <name type="common">Purple gromwell</name>
    <name type="synonym">Lithospermum officinale var. erythrorhizon</name>
    <dbReference type="NCBI Taxonomy" id="34254"/>
    <lineage>
        <taxon>Eukaryota</taxon>
        <taxon>Viridiplantae</taxon>
        <taxon>Streptophyta</taxon>
        <taxon>Embryophyta</taxon>
        <taxon>Tracheophyta</taxon>
        <taxon>Spermatophyta</taxon>
        <taxon>Magnoliopsida</taxon>
        <taxon>eudicotyledons</taxon>
        <taxon>Gunneridae</taxon>
        <taxon>Pentapetalae</taxon>
        <taxon>asterids</taxon>
        <taxon>lamiids</taxon>
        <taxon>Boraginales</taxon>
        <taxon>Boraginaceae</taxon>
        <taxon>Boraginoideae</taxon>
        <taxon>Lithospermeae</taxon>
        <taxon>Lithospermum</taxon>
    </lineage>
</organism>
<reference evidence="1 2" key="1">
    <citation type="submission" date="2024-01" db="EMBL/GenBank/DDBJ databases">
        <title>The complete chloroplast genome sequence of Lithospermum erythrorhizon: insights into the phylogenetic relationship among Boraginaceae species and the maternal lineages of purple gromwells.</title>
        <authorList>
            <person name="Okada T."/>
            <person name="Watanabe K."/>
        </authorList>
    </citation>
    <scope>NUCLEOTIDE SEQUENCE [LARGE SCALE GENOMIC DNA]</scope>
</reference>